<organism evidence="14 15">
    <name type="scientific">Haemonchus contortus</name>
    <name type="common">Barber pole worm</name>
    <dbReference type="NCBI Taxonomy" id="6289"/>
    <lineage>
        <taxon>Eukaryota</taxon>
        <taxon>Metazoa</taxon>
        <taxon>Ecdysozoa</taxon>
        <taxon>Nematoda</taxon>
        <taxon>Chromadorea</taxon>
        <taxon>Rhabditida</taxon>
        <taxon>Rhabditina</taxon>
        <taxon>Rhabditomorpha</taxon>
        <taxon>Strongyloidea</taxon>
        <taxon>Trichostrongylidae</taxon>
        <taxon>Haemonchus</taxon>
    </lineage>
</organism>
<feature type="domain" description="Reverse transcriptase" evidence="12">
    <location>
        <begin position="939"/>
        <end position="1118"/>
    </location>
</feature>
<dbReference type="FunFam" id="3.30.70.270:FF:000020">
    <property type="entry name" value="Transposon Tf2-6 polyprotein-like Protein"/>
    <property type="match status" value="1"/>
</dbReference>
<evidence type="ECO:0000256" key="1">
    <source>
        <dbReference type="ARBA" id="ARBA00012493"/>
    </source>
</evidence>
<dbReference type="PROSITE" id="PS50878">
    <property type="entry name" value="RT_POL"/>
    <property type="match status" value="1"/>
</dbReference>
<dbReference type="InterPro" id="IPR041373">
    <property type="entry name" value="RT_RNaseH"/>
</dbReference>
<dbReference type="GO" id="GO:0003676">
    <property type="term" value="F:nucleic acid binding"/>
    <property type="evidence" value="ECO:0007669"/>
    <property type="project" value="InterPro"/>
</dbReference>
<evidence type="ECO:0000256" key="6">
    <source>
        <dbReference type="ARBA" id="ARBA00022801"/>
    </source>
</evidence>
<proteinExistence type="predicted"/>
<keyword evidence="8" id="KW-0862">Zinc</keyword>
<dbReference type="CDD" id="cd00303">
    <property type="entry name" value="retropepsin_like"/>
    <property type="match status" value="1"/>
</dbReference>
<keyword evidence="9" id="KW-0175">Coiled coil</keyword>
<keyword evidence="4" id="KW-0540">Nuclease</keyword>
<dbReference type="Gene3D" id="3.10.10.10">
    <property type="entry name" value="HIV Type 1 Reverse Transcriptase, subunit A, domain 1"/>
    <property type="match status" value="1"/>
</dbReference>
<dbReference type="PANTHER" id="PTHR37984:SF5">
    <property type="entry name" value="PROTEIN NYNRIN-LIKE"/>
    <property type="match status" value="1"/>
</dbReference>
<dbReference type="GO" id="GO:0004519">
    <property type="term" value="F:endonuclease activity"/>
    <property type="evidence" value="ECO:0007669"/>
    <property type="project" value="UniProtKB-KW"/>
</dbReference>
<dbReference type="InterPro" id="IPR043128">
    <property type="entry name" value="Rev_trsase/Diguanyl_cyclase"/>
</dbReference>
<feature type="domain" description="Integrase catalytic" evidence="13">
    <location>
        <begin position="1497"/>
        <end position="1655"/>
    </location>
</feature>
<dbReference type="InterPro" id="IPR021109">
    <property type="entry name" value="Peptidase_aspartic_dom_sf"/>
</dbReference>
<dbReference type="GO" id="GO:0003964">
    <property type="term" value="F:RNA-directed DNA polymerase activity"/>
    <property type="evidence" value="ECO:0007669"/>
    <property type="project" value="UniProtKB-KW"/>
</dbReference>
<feature type="region of interest" description="Disordered" evidence="10">
    <location>
        <begin position="582"/>
        <end position="602"/>
    </location>
</feature>
<keyword evidence="6" id="KW-0378">Hydrolase</keyword>
<dbReference type="SMART" id="SM00343">
    <property type="entry name" value="ZnF_C2HC"/>
    <property type="match status" value="1"/>
</dbReference>
<dbReference type="CDD" id="cd01647">
    <property type="entry name" value="RT_LTR"/>
    <property type="match status" value="1"/>
</dbReference>
<dbReference type="InterPro" id="IPR001878">
    <property type="entry name" value="Znf_CCHC"/>
</dbReference>
<name>A0A7I5EB24_HAECO</name>
<dbReference type="FunFam" id="3.10.20.370:FF:000001">
    <property type="entry name" value="Retrovirus-related Pol polyprotein from transposon 17.6-like protein"/>
    <property type="match status" value="1"/>
</dbReference>
<dbReference type="PANTHER" id="PTHR37984">
    <property type="entry name" value="PROTEIN CBG26694"/>
    <property type="match status" value="1"/>
</dbReference>
<dbReference type="Pfam" id="PF17921">
    <property type="entry name" value="Integrase_H2C2"/>
    <property type="match status" value="1"/>
</dbReference>
<dbReference type="Gene3D" id="3.10.20.370">
    <property type="match status" value="1"/>
</dbReference>
<evidence type="ECO:0000256" key="2">
    <source>
        <dbReference type="ARBA" id="ARBA00022679"/>
    </source>
</evidence>
<evidence type="ECO:0000256" key="5">
    <source>
        <dbReference type="ARBA" id="ARBA00022759"/>
    </source>
</evidence>
<dbReference type="FunFam" id="1.10.340.70:FF:000001">
    <property type="entry name" value="Retrovirus-related Pol polyprotein from transposon gypsy-like Protein"/>
    <property type="match status" value="1"/>
</dbReference>
<dbReference type="SUPFAM" id="SSF50630">
    <property type="entry name" value="Acid proteases"/>
    <property type="match status" value="1"/>
</dbReference>
<dbReference type="PROSITE" id="PS50994">
    <property type="entry name" value="INTEGRASE"/>
    <property type="match status" value="1"/>
</dbReference>
<evidence type="ECO:0000313" key="14">
    <source>
        <dbReference type="Proteomes" id="UP000025227"/>
    </source>
</evidence>
<feature type="region of interest" description="Disordered" evidence="10">
    <location>
        <begin position="230"/>
        <end position="297"/>
    </location>
</feature>
<dbReference type="GO" id="GO:0042575">
    <property type="term" value="C:DNA polymerase complex"/>
    <property type="evidence" value="ECO:0007669"/>
    <property type="project" value="UniProtKB-ARBA"/>
</dbReference>
<evidence type="ECO:0000256" key="10">
    <source>
        <dbReference type="SAM" id="MobiDB-lite"/>
    </source>
</evidence>
<keyword evidence="14" id="KW-1185">Reference proteome</keyword>
<dbReference type="EC" id="2.7.7.49" evidence="1"/>
<feature type="domain" description="CCHC-type" evidence="11">
    <location>
        <begin position="550"/>
        <end position="564"/>
    </location>
</feature>
<dbReference type="Pfam" id="PF00078">
    <property type="entry name" value="RVT_1"/>
    <property type="match status" value="1"/>
</dbReference>
<evidence type="ECO:0000259" key="12">
    <source>
        <dbReference type="PROSITE" id="PS50878"/>
    </source>
</evidence>
<feature type="compositionally biased region" description="Low complexity" evidence="10">
    <location>
        <begin position="494"/>
        <end position="513"/>
    </location>
</feature>
<reference evidence="15" key="1">
    <citation type="submission" date="2020-12" db="UniProtKB">
        <authorList>
            <consortium name="WormBaseParasite"/>
        </authorList>
    </citation>
    <scope>IDENTIFICATION</scope>
    <source>
        <strain evidence="15">MHco3</strain>
    </source>
</reference>
<evidence type="ECO:0000256" key="9">
    <source>
        <dbReference type="SAM" id="Coils"/>
    </source>
</evidence>
<dbReference type="SUPFAM" id="SSF53098">
    <property type="entry name" value="Ribonuclease H-like"/>
    <property type="match status" value="1"/>
</dbReference>
<evidence type="ECO:0000256" key="4">
    <source>
        <dbReference type="ARBA" id="ARBA00022722"/>
    </source>
</evidence>
<dbReference type="GO" id="GO:0008270">
    <property type="term" value="F:zinc ion binding"/>
    <property type="evidence" value="ECO:0007669"/>
    <property type="project" value="UniProtKB-KW"/>
</dbReference>
<keyword evidence="5" id="KW-0255">Endonuclease</keyword>
<feature type="compositionally biased region" description="Polar residues" evidence="10">
    <location>
        <begin position="592"/>
        <end position="601"/>
    </location>
</feature>
<dbReference type="WBParaSite" id="HCON_00117260-00001">
    <property type="protein sequence ID" value="HCON_00117260-00001"/>
    <property type="gene ID" value="HCON_00117260"/>
</dbReference>
<feature type="compositionally biased region" description="Basic and acidic residues" evidence="10">
    <location>
        <begin position="529"/>
        <end position="542"/>
    </location>
</feature>
<dbReference type="InterPro" id="IPR041588">
    <property type="entry name" value="Integrase_H2C2"/>
</dbReference>
<dbReference type="Pfam" id="PF00665">
    <property type="entry name" value="rve"/>
    <property type="match status" value="1"/>
</dbReference>
<protein>
    <recommendedName>
        <fullName evidence="1">RNA-directed DNA polymerase</fullName>
        <ecNumber evidence="1">2.7.7.49</ecNumber>
    </recommendedName>
</protein>
<accession>A0A7I5EB24</accession>
<evidence type="ECO:0000256" key="7">
    <source>
        <dbReference type="ARBA" id="ARBA00022918"/>
    </source>
</evidence>
<evidence type="ECO:0000256" key="3">
    <source>
        <dbReference type="ARBA" id="ARBA00022695"/>
    </source>
</evidence>
<sequence length="2155" mass="243871">MASEVSDEARDAEVNTHVAVAPQEREMEVDYPVALDMDKDQELEALKVCHQALKSVKEVEVLVGAEVAKYWRTGDARRENCERVLRMAVAEVEQQLTQLKQACEGNERNVAEERMAALNCSTQVEVVEAVEELAVKAAMIDEIEKCTGWEQEEIVLNCKELKKRIMKLLEKEKEVLSLQRELELTRKELQSLKSRKEESMRSGVGTTVPGRAAKEASKIDIEALKRLKHEMSSCKPSLQTGRKKPQELSNSVSSRSRQSSGRTLMKPGELSSMSSLEELSEIDSCDSERMSRGSSQGSISLAENQFGAYLRYVALPDVRLFSGKDKDYSWNNFIESFSLKYPTQNWSSEELKILLKSKLSGEAKTRYEALPHRTRRGSFEGLVAALAETYRVDAQTSRVVALGKLRRLKKAEEQSVAEYCVLLERLSAMAYPELDETALMTVRAHQLYEQLVHWPESYHLLVAMEMPGADPYTSLKDTAMRIERRNLTLANTKSMSMSETSSRPSASTAPRTSNVGCDKSRRPSAHGEATQRLKDVEKGRQEKQKEMKTRCYKCQGIGHFARNCAAGMRHVGSKATGVVKLQEDEETKGKSRPQQSETSSFGRKYTTKVEVGGRIWRALLDTGSEISIMPIAVYNLVKASGHICQELPVDFGKRIFDASGNRMKFEMVVKIPVKECDGEQTTVAMHVSQQKGQTLILGTNALPSLGYNLIRRRHVVENATPNDRIKEASNNAEKLALNTRNQQISSPEKGQSSAVVVKRAYVAPGEMKRIPIKGSVRPGERVFHSSLAYLGSGLCQVDNSGVSCVPVWNGAQEPLIFRAGVEVGKFEQDDVECTAVKTTEVATDMLVLGKPALQEAERKLLLDKLLRENREHCEEDDPELWRMVTEYDKVFAVEDRELTQTDLVIHEVDTGSTPPIRQKVRPVPIGARAEFKGMLKELLDRGIIEASESEWASPVVLVKKKDGSLRLCIDYRELNKNTKQDAYPLPRIDMILHSLKGRKYFSTLDMASGYWQIPMSEDAKAKSAFVTSEGLFQFRVLPFGLCTSPARFQRLMDSVLGNMIGNDVFVYIDDVLIATETKEQHMKVLRAVLEAMKRANLKLKPQKCMLLGRKVAFLGHEVDIEGVHADPAKIEKIQNYPRPTCLAEMRTFLGLCGYYRKFVLGFSSIARPLFELTNNKAPWRWHKSEEEAFEQLKASLMRPPVLAQPDIEAARSGARPFILYTDASRVGVGAVLSQEGQDGFLHPIYFVSKKLSKAERNYHITDLEALSIVVALRKLHFFVYGMHVIVRTDHLPLTVLFKRQNVSARVLRWALEVQQYKLSIEYVKGKANAVADALSRGLPADGKVDEVPNPGEDKIVCSVSEVEGSEWLRELQNDEDYGRILESLRANRLDEEVKLSGMTKRLKVADFMVEEGALKLLQEDGTAVVVVPKSKRREVFDEAHGGCLAGHFSAKKMCRILGNRVFWETMEKDITKWVRACRKCFLTNPRPTNTPPLKPFVASKPFDCVCADILEMGLSASGMKYILVLVDHFSKWLGAYSMKDKTATSVAEVIFQRWICEGGRWPKQLHTDQGTEFVNEMLDELAKISGIKHTVTKGYNSRENGAAERAIGTLQRILKKKIEVPEMWDVLLPNAVFAYNVTPHAGTGESPFFLLYGFDPVIPLNSLPESRVRLSEIDLDDYKTELVRGMRVIRDEVARQAERYRERMKKYYDDKKAVDKSYLAKVGERVFMKMPRERSHAKHPKLACEWDGPYRVIETSENSALVTKIGVNEDPVRVQFDLLIKCPDEISDEPVESFTRRKRGRKPKEKEKRDSMKKFACGRISIRRDSFFRLENDYDVDSSMHFLHVRFKCDGQSFPSVEGRPGFPLSSCRCSQQITVSDLLPSVPPPAAGERIQCVLDAARVLAIWWGEGSVSCKVQRIMDSSSLALNPKSVAVAYCFFRFRCSHVALMSGMVPQEARFNHTILPGWPWDTSRIIQYGWHMARSMEWSTIRPVVANANEHGRTVILVPDVLRRLTFCRKGPRTTMFYYRSFREVRRNNNVLFANEVGNVVWVMPPREPEDAFSWIQFTAAVDLWLSCEAHVWMVNGPRSCDDGSWNRMNQRARTHILGYLDDHADFVKQWHDLLPEDVGVLKASMACLRVGLVEDPRKWWEVPRAI</sequence>
<feature type="coiled-coil region" evidence="9">
    <location>
        <begin position="82"/>
        <end position="109"/>
    </location>
</feature>
<dbReference type="PROSITE" id="PS50158">
    <property type="entry name" value="ZF_CCHC"/>
    <property type="match status" value="1"/>
</dbReference>
<dbReference type="InterPro" id="IPR001584">
    <property type="entry name" value="Integrase_cat-core"/>
</dbReference>
<evidence type="ECO:0000259" key="13">
    <source>
        <dbReference type="PROSITE" id="PS50994"/>
    </source>
</evidence>
<dbReference type="Gene3D" id="1.10.340.70">
    <property type="match status" value="1"/>
</dbReference>
<dbReference type="PROSITE" id="PS00141">
    <property type="entry name" value="ASP_PROTEASE"/>
    <property type="match status" value="1"/>
</dbReference>
<feature type="coiled-coil region" evidence="9">
    <location>
        <begin position="151"/>
        <end position="202"/>
    </location>
</feature>
<evidence type="ECO:0000259" key="11">
    <source>
        <dbReference type="PROSITE" id="PS50158"/>
    </source>
</evidence>
<dbReference type="InterPro" id="IPR000477">
    <property type="entry name" value="RT_dom"/>
</dbReference>
<keyword evidence="2" id="KW-0808">Transferase</keyword>
<dbReference type="InterPro" id="IPR001969">
    <property type="entry name" value="Aspartic_peptidase_AS"/>
</dbReference>
<dbReference type="GO" id="GO:0006508">
    <property type="term" value="P:proteolysis"/>
    <property type="evidence" value="ECO:0007669"/>
    <property type="project" value="InterPro"/>
</dbReference>
<dbReference type="InterPro" id="IPR012337">
    <property type="entry name" value="RNaseH-like_sf"/>
</dbReference>
<dbReference type="InterPro" id="IPR036397">
    <property type="entry name" value="RNaseH_sf"/>
</dbReference>
<dbReference type="Gene3D" id="3.30.420.10">
    <property type="entry name" value="Ribonuclease H-like superfamily/Ribonuclease H"/>
    <property type="match status" value="1"/>
</dbReference>
<dbReference type="GO" id="GO:0015074">
    <property type="term" value="P:DNA integration"/>
    <property type="evidence" value="ECO:0007669"/>
    <property type="project" value="InterPro"/>
</dbReference>
<feature type="region of interest" description="Disordered" evidence="10">
    <location>
        <begin position="488"/>
        <end position="542"/>
    </location>
</feature>
<keyword evidence="8" id="KW-0863">Zinc-finger</keyword>
<dbReference type="SUPFAM" id="SSF56672">
    <property type="entry name" value="DNA/RNA polymerases"/>
    <property type="match status" value="1"/>
</dbReference>
<evidence type="ECO:0000256" key="8">
    <source>
        <dbReference type="PROSITE-ProRule" id="PRU00047"/>
    </source>
</evidence>
<dbReference type="CDD" id="cd09274">
    <property type="entry name" value="RNase_HI_RT_Ty3"/>
    <property type="match status" value="1"/>
</dbReference>
<keyword evidence="7" id="KW-0695">RNA-directed DNA polymerase</keyword>
<dbReference type="Proteomes" id="UP000025227">
    <property type="component" value="Unplaced"/>
</dbReference>
<dbReference type="Gene3D" id="3.30.70.270">
    <property type="match status" value="2"/>
</dbReference>
<dbReference type="InterPro" id="IPR043502">
    <property type="entry name" value="DNA/RNA_pol_sf"/>
</dbReference>
<keyword evidence="8" id="KW-0479">Metal-binding</keyword>
<evidence type="ECO:0000313" key="15">
    <source>
        <dbReference type="WBParaSite" id="HCON_00117260-00001"/>
    </source>
</evidence>
<feature type="compositionally biased region" description="Low complexity" evidence="10">
    <location>
        <begin position="249"/>
        <end position="262"/>
    </location>
</feature>
<keyword evidence="3" id="KW-0548">Nucleotidyltransferase</keyword>
<dbReference type="InterPro" id="IPR050951">
    <property type="entry name" value="Retrovirus_Pol_polyprotein"/>
</dbReference>
<dbReference type="Pfam" id="PF17917">
    <property type="entry name" value="RT_RNaseH"/>
    <property type="match status" value="1"/>
</dbReference>
<dbReference type="GO" id="GO:0004190">
    <property type="term" value="F:aspartic-type endopeptidase activity"/>
    <property type="evidence" value="ECO:0007669"/>
    <property type="project" value="InterPro"/>
</dbReference>
<feature type="region of interest" description="Disordered" evidence="10">
    <location>
        <begin position="1791"/>
        <end position="1810"/>
    </location>
</feature>
<dbReference type="OrthoDB" id="154058at2759"/>